<dbReference type="Proteomes" id="UP000596035">
    <property type="component" value="Chromosome"/>
</dbReference>
<sequence length="117" mass="13453">MPKIDSVKFDLFDFLIATDQSEPITTQPEIAFSLQTPNDPSMPLRAVIVMFDSGKSNVLRFHARCRVSIRFEPGEDILEDKELISQFYRQAYMLFCKKSNDTLCVLGQNPMVFPELE</sequence>
<name>A0A1Z2XME6_9FIRM</name>
<proteinExistence type="predicted"/>
<dbReference type="KEGG" id="amur:ADH66_02420"/>
<evidence type="ECO:0000313" key="2">
    <source>
        <dbReference type="EMBL" id="QQR28904.1"/>
    </source>
</evidence>
<reference evidence="2 4" key="3">
    <citation type="submission" date="2020-11" db="EMBL/GenBank/DDBJ databases">
        <title>Closed and high quality bacterial genomes of the OMM12 community.</title>
        <authorList>
            <person name="Marbouty M."/>
            <person name="Lamy-Besnier Q."/>
            <person name="Debarbieux L."/>
            <person name="Koszul R."/>
        </authorList>
    </citation>
    <scope>NUCLEOTIDE SEQUENCE [LARGE SCALE GENOMIC DNA]</scope>
    <source>
        <strain evidence="2 4">KB18</strain>
    </source>
</reference>
<evidence type="ECO:0000313" key="1">
    <source>
        <dbReference type="EMBL" id="ASB39613.1"/>
    </source>
</evidence>
<reference evidence="1" key="1">
    <citation type="journal article" date="2017" name="Genome Announc.">
        <title>High-Quality Whole-Genome Sequences of the Oligo-Mouse-Microbiota Bacterial Community.</title>
        <authorList>
            <person name="Garzetti D."/>
            <person name="Brugiroux S."/>
            <person name="Bunk B."/>
            <person name="Pukall R."/>
            <person name="McCoy K.D."/>
            <person name="Macpherson A.J."/>
            <person name="Stecher B."/>
        </authorList>
    </citation>
    <scope>NUCLEOTIDE SEQUENCE</scope>
    <source>
        <strain evidence="1">KB18</strain>
    </source>
</reference>
<dbReference type="AlphaFoldDB" id="A0A1Z2XME6"/>
<protein>
    <submittedName>
        <fullName evidence="2">Uncharacterized protein</fullName>
    </submittedName>
</protein>
<keyword evidence="3" id="KW-1185">Reference proteome</keyword>
<accession>A0A1Z2XME6</accession>
<gene>
    <name evidence="1" type="ORF">ADH66_02420</name>
    <name evidence="2" type="ORF">I5Q82_12460</name>
</gene>
<evidence type="ECO:0000313" key="4">
    <source>
        <dbReference type="Proteomes" id="UP000596035"/>
    </source>
</evidence>
<dbReference type="Proteomes" id="UP000196710">
    <property type="component" value="Chromosome"/>
</dbReference>
<dbReference type="RefSeq" id="WP_066536133.1">
    <property type="nucleotide sequence ID" value="NZ_CP021422.1"/>
</dbReference>
<reference evidence="3" key="2">
    <citation type="submission" date="2017-05" db="EMBL/GenBank/DDBJ databases">
        <title>Improved OligoMM genomes.</title>
        <authorList>
            <person name="Garzetti D."/>
        </authorList>
    </citation>
    <scope>NUCLEOTIDE SEQUENCE [LARGE SCALE GENOMIC DNA]</scope>
    <source>
        <strain evidence="3">KB18</strain>
    </source>
</reference>
<dbReference type="EMBL" id="CP021422">
    <property type="protein sequence ID" value="ASB39613.1"/>
    <property type="molecule type" value="Genomic_DNA"/>
</dbReference>
<dbReference type="EMBL" id="CP065321">
    <property type="protein sequence ID" value="QQR28904.1"/>
    <property type="molecule type" value="Genomic_DNA"/>
</dbReference>
<organism evidence="2 4">
    <name type="scientific">Acutalibacter muris</name>
    <dbReference type="NCBI Taxonomy" id="1796620"/>
    <lineage>
        <taxon>Bacteria</taxon>
        <taxon>Bacillati</taxon>
        <taxon>Bacillota</taxon>
        <taxon>Clostridia</taxon>
        <taxon>Eubacteriales</taxon>
        <taxon>Acutalibacteraceae</taxon>
        <taxon>Acutalibacter</taxon>
    </lineage>
</organism>
<evidence type="ECO:0000313" key="3">
    <source>
        <dbReference type="Proteomes" id="UP000196710"/>
    </source>
</evidence>